<comment type="similarity">
    <text evidence="2 10">Belongs to the glycosyl hydrolase 10 (cellulase F) family.</text>
</comment>
<dbReference type="PANTHER" id="PTHR31490:SF88">
    <property type="entry name" value="BETA-XYLANASE"/>
    <property type="match status" value="1"/>
</dbReference>
<dbReference type="InterPro" id="IPR017853">
    <property type="entry name" value="GH"/>
</dbReference>
<evidence type="ECO:0000256" key="12">
    <source>
        <dbReference type="SAM" id="SignalP"/>
    </source>
</evidence>
<accession>A0A3N4IDK8</accession>
<dbReference type="InterPro" id="IPR044846">
    <property type="entry name" value="GH10"/>
</dbReference>
<dbReference type="PROSITE" id="PS00562">
    <property type="entry name" value="CBM1_1"/>
    <property type="match status" value="1"/>
</dbReference>
<dbReference type="PANTHER" id="PTHR31490">
    <property type="entry name" value="GLYCOSYL HYDROLASE"/>
    <property type="match status" value="1"/>
</dbReference>
<keyword evidence="8 10" id="KW-0624">Polysaccharide degradation</keyword>
<dbReference type="SUPFAM" id="SSF57180">
    <property type="entry name" value="Cellulose-binding domain"/>
    <property type="match status" value="1"/>
</dbReference>
<dbReference type="AlphaFoldDB" id="A0A3N4IDK8"/>
<dbReference type="EC" id="3.2.1.8" evidence="10"/>
<evidence type="ECO:0000259" key="13">
    <source>
        <dbReference type="PROSITE" id="PS51164"/>
    </source>
</evidence>
<evidence type="ECO:0000256" key="4">
    <source>
        <dbReference type="ARBA" id="ARBA00022729"/>
    </source>
</evidence>
<dbReference type="STRING" id="1160509.A0A3N4IDK8"/>
<dbReference type="Pfam" id="PF00734">
    <property type="entry name" value="CBM_1"/>
    <property type="match status" value="1"/>
</dbReference>
<dbReference type="GO" id="GO:0031176">
    <property type="term" value="F:endo-1,4-beta-xylanase activity"/>
    <property type="evidence" value="ECO:0007669"/>
    <property type="project" value="UniProtKB-EC"/>
</dbReference>
<evidence type="ECO:0000256" key="10">
    <source>
        <dbReference type="RuleBase" id="RU361174"/>
    </source>
</evidence>
<feature type="domain" description="GH10" evidence="14">
    <location>
        <begin position="84"/>
        <end position="401"/>
    </location>
</feature>
<dbReference type="PROSITE" id="PS51164">
    <property type="entry name" value="CBM1_2"/>
    <property type="match status" value="1"/>
</dbReference>
<keyword evidence="4 12" id="KW-0732">Signal</keyword>
<feature type="signal peptide" evidence="12">
    <location>
        <begin position="1"/>
        <end position="17"/>
    </location>
</feature>
<reference evidence="15 16" key="1">
    <citation type="journal article" date="2018" name="Nat. Ecol. Evol.">
        <title>Pezizomycetes genomes reveal the molecular basis of ectomycorrhizal truffle lifestyle.</title>
        <authorList>
            <person name="Murat C."/>
            <person name="Payen T."/>
            <person name="Noel B."/>
            <person name="Kuo A."/>
            <person name="Morin E."/>
            <person name="Chen J."/>
            <person name="Kohler A."/>
            <person name="Krizsan K."/>
            <person name="Balestrini R."/>
            <person name="Da Silva C."/>
            <person name="Montanini B."/>
            <person name="Hainaut M."/>
            <person name="Levati E."/>
            <person name="Barry K.W."/>
            <person name="Belfiori B."/>
            <person name="Cichocki N."/>
            <person name="Clum A."/>
            <person name="Dockter R.B."/>
            <person name="Fauchery L."/>
            <person name="Guy J."/>
            <person name="Iotti M."/>
            <person name="Le Tacon F."/>
            <person name="Lindquist E.A."/>
            <person name="Lipzen A."/>
            <person name="Malagnac F."/>
            <person name="Mello A."/>
            <person name="Molinier V."/>
            <person name="Miyauchi S."/>
            <person name="Poulain J."/>
            <person name="Riccioni C."/>
            <person name="Rubini A."/>
            <person name="Sitrit Y."/>
            <person name="Splivallo R."/>
            <person name="Traeger S."/>
            <person name="Wang M."/>
            <person name="Zifcakova L."/>
            <person name="Wipf D."/>
            <person name="Zambonelli A."/>
            <person name="Paolocci F."/>
            <person name="Nowrousian M."/>
            <person name="Ottonello S."/>
            <person name="Baldrian P."/>
            <person name="Spatafora J.W."/>
            <person name="Henrissat B."/>
            <person name="Nagy L.G."/>
            <person name="Aury J.M."/>
            <person name="Wincker P."/>
            <person name="Grigoriev I.V."/>
            <person name="Bonfante P."/>
            <person name="Martin F.M."/>
        </authorList>
    </citation>
    <scope>NUCLEOTIDE SEQUENCE [LARGE SCALE GENOMIC DNA]</scope>
    <source>
        <strain evidence="15 16">RN42</strain>
    </source>
</reference>
<evidence type="ECO:0000256" key="5">
    <source>
        <dbReference type="ARBA" id="ARBA00022801"/>
    </source>
</evidence>
<proteinExistence type="inferred from homology"/>
<evidence type="ECO:0000313" key="16">
    <source>
        <dbReference type="Proteomes" id="UP000275078"/>
    </source>
</evidence>
<sequence>MQYRLVLSLAFVTGALAQKAVWEQCGGNGYTGVTTCASGAVCQAYNDWYSQCVPGSASSSSSSSSTKTTSTVSSTTTSVPTPTATGDPGLHALATRKGRYFGIAMDNPALSDQTYLSYAKNTKEFGVVTVGNSLKWDATEPSRNSFSYDRADAIVKFAEANGQAVRGHTLVWHSQLPSWVSNGNFNAAELTRIIESHVTNVMTKFKGRLFHWDVVNEVVDDGGNKLRDSVFSRTLGEEFIAIAFRAARKADPACKLYINDYNIDGLDAKSTFTYDLVKRLLAKGVPIDGVGVQAHLISGSVPGSIQENWARFASLGVDVAITELDIRIPLPVTDAKLQQQKKDYNAVTKACASIPRCVGITIWDFPDHYSWIPSVFPQEGAALPWDSNYKKKPAYYGIQEALQ</sequence>
<feature type="compositionally biased region" description="Low complexity" evidence="11">
    <location>
        <begin position="56"/>
        <end position="85"/>
    </location>
</feature>
<evidence type="ECO:0000256" key="9">
    <source>
        <dbReference type="PROSITE-ProRule" id="PRU10061"/>
    </source>
</evidence>
<keyword evidence="7 10" id="KW-0326">Glycosidase</keyword>
<dbReference type="SMART" id="SM00236">
    <property type="entry name" value="fCBD"/>
    <property type="match status" value="1"/>
</dbReference>
<evidence type="ECO:0000313" key="15">
    <source>
        <dbReference type="EMBL" id="RPA83646.1"/>
    </source>
</evidence>
<dbReference type="InterPro" id="IPR001000">
    <property type="entry name" value="GH10_dom"/>
</dbReference>
<evidence type="ECO:0000256" key="11">
    <source>
        <dbReference type="SAM" id="MobiDB-lite"/>
    </source>
</evidence>
<dbReference type="EMBL" id="ML119663">
    <property type="protein sequence ID" value="RPA83646.1"/>
    <property type="molecule type" value="Genomic_DNA"/>
</dbReference>
<keyword evidence="16" id="KW-1185">Reference proteome</keyword>
<dbReference type="OrthoDB" id="3055998at2759"/>
<feature type="region of interest" description="Disordered" evidence="11">
    <location>
        <begin position="56"/>
        <end position="91"/>
    </location>
</feature>
<feature type="domain" description="CBM1" evidence="13">
    <location>
        <begin position="17"/>
        <end position="53"/>
    </location>
</feature>
<organism evidence="15 16">
    <name type="scientific">Ascobolus immersus RN42</name>
    <dbReference type="NCBI Taxonomy" id="1160509"/>
    <lineage>
        <taxon>Eukaryota</taxon>
        <taxon>Fungi</taxon>
        <taxon>Dikarya</taxon>
        <taxon>Ascomycota</taxon>
        <taxon>Pezizomycotina</taxon>
        <taxon>Pezizomycetes</taxon>
        <taxon>Pezizales</taxon>
        <taxon>Ascobolaceae</taxon>
        <taxon>Ascobolus</taxon>
    </lineage>
</organism>
<dbReference type="SUPFAM" id="SSF51445">
    <property type="entry name" value="(Trans)glycosidases"/>
    <property type="match status" value="1"/>
</dbReference>
<evidence type="ECO:0000256" key="3">
    <source>
        <dbReference type="ARBA" id="ARBA00022651"/>
    </source>
</evidence>
<comment type="catalytic activity">
    <reaction evidence="1 10">
        <text>Endohydrolysis of (1-&gt;4)-beta-D-xylosidic linkages in xylans.</text>
        <dbReference type="EC" id="3.2.1.8"/>
    </reaction>
</comment>
<evidence type="ECO:0000256" key="7">
    <source>
        <dbReference type="ARBA" id="ARBA00023295"/>
    </source>
</evidence>
<dbReference type="InterPro" id="IPR035971">
    <property type="entry name" value="CBD_sf"/>
</dbReference>
<dbReference type="InterPro" id="IPR031158">
    <property type="entry name" value="GH10_AS"/>
</dbReference>
<dbReference type="Gene3D" id="3.20.20.80">
    <property type="entry name" value="Glycosidases"/>
    <property type="match status" value="1"/>
</dbReference>
<gene>
    <name evidence="15" type="ORF">BJ508DRAFT_56178</name>
</gene>
<evidence type="ECO:0000256" key="2">
    <source>
        <dbReference type="ARBA" id="ARBA00007495"/>
    </source>
</evidence>
<dbReference type="Proteomes" id="UP000275078">
    <property type="component" value="Unassembled WGS sequence"/>
</dbReference>
<protein>
    <recommendedName>
        <fullName evidence="10">Beta-xylanase</fullName>
        <ecNumber evidence="10">3.2.1.8</ecNumber>
    </recommendedName>
</protein>
<dbReference type="InterPro" id="IPR000254">
    <property type="entry name" value="CBD"/>
</dbReference>
<dbReference type="PROSITE" id="PS51760">
    <property type="entry name" value="GH10_2"/>
    <property type="match status" value="1"/>
</dbReference>
<feature type="active site" description="Nucleophile" evidence="9">
    <location>
        <position position="323"/>
    </location>
</feature>
<feature type="chain" id="PRO_5018243727" description="Beta-xylanase" evidence="12">
    <location>
        <begin position="18"/>
        <end position="403"/>
    </location>
</feature>
<keyword evidence="5 10" id="KW-0378">Hydrolase</keyword>
<keyword evidence="3 15" id="KW-0858">Xylan degradation</keyword>
<dbReference type="SMART" id="SM00633">
    <property type="entry name" value="Glyco_10"/>
    <property type="match status" value="1"/>
</dbReference>
<dbReference type="GO" id="GO:0045493">
    <property type="term" value="P:xylan catabolic process"/>
    <property type="evidence" value="ECO:0007669"/>
    <property type="project" value="UniProtKB-KW"/>
</dbReference>
<dbReference type="GO" id="GO:0030248">
    <property type="term" value="F:cellulose binding"/>
    <property type="evidence" value="ECO:0007669"/>
    <property type="project" value="InterPro"/>
</dbReference>
<evidence type="ECO:0000259" key="14">
    <source>
        <dbReference type="PROSITE" id="PS51760"/>
    </source>
</evidence>
<dbReference type="PRINTS" id="PR00134">
    <property type="entry name" value="GLHYDRLASE10"/>
</dbReference>
<dbReference type="GO" id="GO:0005576">
    <property type="term" value="C:extracellular region"/>
    <property type="evidence" value="ECO:0007669"/>
    <property type="project" value="InterPro"/>
</dbReference>
<name>A0A3N4IDK8_ASCIM</name>
<dbReference type="Pfam" id="PF00331">
    <property type="entry name" value="Glyco_hydro_10"/>
    <property type="match status" value="1"/>
</dbReference>
<evidence type="ECO:0000256" key="1">
    <source>
        <dbReference type="ARBA" id="ARBA00000681"/>
    </source>
</evidence>
<evidence type="ECO:0000256" key="8">
    <source>
        <dbReference type="ARBA" id="ARBA00023326"/>
    </source>
</evidence>
<evidence type="ECO:0000256" key="6">
    <source>
        <dbReference type="ARBA" id="ARBA00023277"/>
    </source>
</evidence>
<dbReference type="PROSITE" id="PS00591">
    <property type="entry name" value="GH10_1"/>
    <property type="match status" value="1"/>
</dbReference>
<keyword evidence="6 10" id="KW-0119">Carbohydrate metabolism</keyword>